<reference evidence="2" key="1">
    <citation type="journal article" date="2014" name="Front. Microbiol.">
        <title>High frequency of phylogenetically diverse reductive dehalogenase-homologous genes in deep subseafloor sedimentary metagenomes.</title>
        <authorList>
            <person name="Kawai M."/>
            <person name="Futagami T."/>
            <person name="Toyoda A."/>
            <person name="Takaki Y."/>
            <person name="Nishi S."/>
            <person name="Hori S."/>
            <person name="Arai W."/>
            <person name="Tsubouchi T."/>
            <person name="Morono Y."/>
            <person name="Uchiyama I."/>
            <person name="Ito T."/>
            <person name="Fujiyama A."/>
            <person name="Inagaki F."/>
            <person name="Takami H."/>
        </authorList>
    </citation>
    <scope>NUCLEOTIDE SEQUENCE</scope>
    <source>
        <strain evidence="2">Expedition CK06-06</strain>
    </source>
</reference>
<feature type="non-terminal residue" evidence="2">
    <location>
        <position position="1"/>
    </location>
</feature>
<protein>
    <submittedName>
        <fullName evidence="2">Uncharacterized protein</fullName>
    </submittedName>
</protein>
<dbReference type="EMBL" id="BARU01037321">
    <property type="protein sequence ID" value="GAH86901.1"/>
    <property type="molecule type" value="Genomic_DNA"/>
</dbReference>
<evidence type="ECO:0000256" key="1">
    <source>
        <dbReference type="SAM" id="MobiDB-lite"/>
    </source>
</evidence>
<evidence type="ECO:0000313" key="2">
    <source>
        <dbReference type="EMBL" id="GAH86901.1"/>
    </source>
</evidence>
<gene>
    <name evidence="2" type="ORF">S03H2_58180</name>
</gene>
<dbReference type="AlphaFoldDB" id="X1IWR4"/>
<feature type="region of interest" description="Disordered" evidence="1">
    <location>
        <begin position="47"/>
        <end position="75"/>
    </location>
</feature>
<proteinExistence type="predicted"/>
<name>X1IWR4_9ZZZZ</name>
<organism evidence="2">
    <name type="scientific">marine sediment metagenome</name>
    <dbReference type="NCBI Taxonomy" id="412755"/>
    <lineage>
        <taxon>unclassified sequences</taxon>
        <taxon>metagenomes</taxon>
        <taxon>ecological metagenomes</taxon>
    </lineage>
</organism>
<accession>X1IWR4</accession>
<comment type="caution">
    <text evidence="2">The sequence shown here is derived from an EMBL/GenBank/DDBJ whole genome shotgun (WGS) entry which is preliminary data.</text>
</comment>
<sequence>WNVQLESGIHCFIDDEVDVDKICLGAEVEYYTLMGRHFVNRIVSKSPPETTSWRDYVPPEPVKREPHSSDPVPEGEVDPLARKAIHYVLDRTVIRIYTSEKEYYDRDIREWPYSTGIAWYPPRYAPWWCASVSCEDGVDFFDGKTDIVYDMFFTMHNVDGEANGWGDVPVVVVDGCFHGAYYKQVVVDGQPVTPKMRSAFWLHYNLDTGEMWLG</sequence>